<dbReference type="InterPro" id="IPR009057">
    <property type="entry name" value="Homeodomain-like_sf"/>
</dbReference>
<feature type="domain" description="HTH araC/xylS-type" evidence="4">
    <location>
        <begin position="148"/>
        <end position="250"/>
    </location>
</feature>
<evidence type="ECO:0000313" key="5">
    <source>
        <dbReference type="EMBL" id="HIT58243.1"/>
    </source>
</evidence>
<dbReference type="InterPro" id="IPR037923">
    <property type="entry name" value="HTH-like"/>
</dbReference>
<keyword evidence="2" id="KW-0238">DNA-binding</keyword>
<evidence type="ECO:0000256" key="2">
    <source>
        <dbReference type="ARBA" id="ARBA00023125"/>
    </source>
</evidence>
<protein>
    <submittedName>
        <fullName evidence="5">Helix-turn-helix transcriptional regulator</fullName>
    </submittedName>
</protein>
<keyword evidence="1" id="KW-0805">Transcription regulation</keyword>
<proteinExistence type="predicted"/>
<evidence type="ECO:0000259" key="4">
    <source>
        <dbReference type="PROSITE" id="PS01124"/>
    </source>
</evidence>
<name>A0A9D1GRW3_9FIRM</name>
<dbReference type="PROSITE" id="PS01124">
    <property type="entry name" value="HTH_ARAC_FAMILY_2"/>
    <property type="match status" value="1"/>
</dbReference>
<gene>
    <name evidence="5" type="ORF">IAC39_00740</name>
</gene>
<dbReference type="SMART" id="SM00342">
    <property type="entry name" value="HTH_ARAC"/>
    <property type="match status" value="1"/>
</dbReference>
<organism evidence="5 6">
    <name type="scientific">Candidatus Faeciplasma pullistercoris</name>
    <dbReference type="NCBI Taxonomy" id="2840800"/>
    <lineage>
        <taxon>Bacteria</taxon>
        <taxon>Bacillati</taxon>
        <taxon>Bacillota</taxon>
        <taxon>Clostridia</taxon>
        <taxon>Eubacteriales</taxon>
        <taxon>Oscillospiraceae</taxon>
        <taxon>Oscillospiraceae incertae sedis</taxon>
        <taxon>Candidatus Faeciplasma</taxon>
    </lineage>
</organism>
<dbReference type="GO" id="GO:0043565">
    <property type="term" value="F:sequence-specific DNA binding"/>
    <property type="evidence" value="ECO:0007669"/>
    <property type="project" value="InterPro"/>
</dbReference>
<keyword evidence="3" id="KW-0804">Transcription</keyword>
<dbReference type="AlphaFoldDB" id="A0A9D1GRW3"/>
<evidence type="ECO:0000313" key="6">
    <source>
        <dbReference type="Proteomes" id="UP000824136"/>
    </source>
</evidence>
<accession>A0A9D1GRW3</accession>
<sequence length="262" mass="30619">MIDIELVQLNATHESDFVYGWKSDFWLLLFVKTSALFHLPSGDVVAPPNSAILYPPHSFAYYQANNGPYVNDYVRFHTDESFILDENIPMETPVVLRSPYEMERLFELLSIENFYKFPYSQQSISMIMRMMLLKMKESINDTSMTEPQRALIDLRYEIQLHPYYQWTVGYMASKLHVSAGYLQNIYKKQFGVSCMQDVVEKRIDLAKMQLINTNFTSQKIANLCGYQNVEHFCRQFKTVTGMSPLAYRKQAQAEKKKSSEEQ</sequence>
<dbReference type="Proteomes" id="UP000824136">
    <property type="component" value="Unassembled WGS sequence"/>
</dbReference>
<reference evidence="5" key="1">
    <citation type="submission" date="2020-10" db="EMBL/GenBank/DDBJ databases">
        <authorList>
            <person name="Gilroy R."/>
        </authorList>
    </citation>
    <scope>NUCLEOTIDE SEQUENCE</scope>
    <source>
        <strain evidence="5">CHK33-4379</strain>
    </source>
</reference>
<dbReference type="SUPFAM" id="SSF46689">
    <property type="entry name" value="Homeodomain-like"/>
    <property type="match status" value="1"/>
</dbReference>
<evidence type="ECO:0000256" key="3">
    <source>
        <dbReference type="ARBA" id="ARBA00023163"/>
    </source>
</evidence>
<dbReference type="PANTHER" id="PTHR43280:SF10">
    <property type="entry name" value="REGULATORY PROTEIN POCR"/>
    <property type="match status" value="1"/>
</dbReference>
<dbReference type="Gene3D" id="1.10.10.60">
    <property type="entry name" value="Homeodomain-like"/>
    <property type="match status" value="1"/>
</dbReference>
<dbReference type="EMBL" id="DVLL01000004">
    <property type="protein sequence ID" value="HIT58243.1"/>
    <property type="molecule type" value="Genomic_DNA"/>
</dbReference>
<reference evidence="5" key="2">
    <citation type="journal article" date="2021" name="PeerJ">
        <title>Extensive microbial diversity within the chicken gut microbiome revealed by metagenomics and culture.</title>
        <authorList>
            <person name="Gilroy R."/>
            <person name="Ravi A."/>
            <person name="Getino M."/>
            <person name="Pursley I."/>
            <person name="Horton D.L."/>
            <person name="Alikhan N.F."/>
            <person name="Baker D."/>
            <person name="Gharbi K."/>
            <person name="Hall N."/>
            <person name="Watson M."/>
            <person name="Adriaenssens E.M."/>
            <person name="Foster-Nyarko E."/>
            <person name="Jarju S."/>
            <person name="Secka A."/>
            <person name="Antonio M."/>
            <person name="Oren A."/>
            <person name="Chaudhuri R.R."/>
            <person name="La Ragione R."/>
            <person name="Hildebrand F."/>
            <person name="Pallen M.J."/>
        </authorList>
    </citation>
    <scope>NUCLEOTIDE SEQUENCE</scope>
    <source>
        <strain evidence="5">CHK33-4379</strain>
    </source>
</reference>
<comment type="caution">
    <text evidence="5">The sequence shown here is derived from an EMBL/GenBank/DDBJ whole genome shotgun (WGS) entry which is preliminary data.</text>
</comment>
<dbReference type="InterPro" id="IPR018060">
    <property type="entry name" value="HTH_AraC"/>
</dbReference>
<evidence type="ECO:0000256" key="1">
    <source>
        <dbReference type="ARBA" id="ARBA00023015"/>
    </source>
</evidence>
<dbReference type="SUPFAM" id="SSF51215">
    <property type="entry name" value="Regulatory protein AraC"/>
    <property type="match status" value="1"/>
</dbReference>
<dbReference type="GO" id="GO:0003700">
    <property type="term" value="F:DNA-binding transcription factor activity"/>
    <property type="evidence" value="ECO:0007669"/>
    <property type="project" value="InterPro"/>
</dbReference>
<dbReference type="Pfam" id="PF12833">
    <property type="entry name" value="HTH_18"/>
    <property type="match status" value="1"/>
</dbReference>
<dbReference type="PANTHER" id="PTHR43280">
    <property type="entry name" value="ARAC-FAMILY TRANSCRIPTIONAL REGULATOR"/>
    <property type="match status" value="1"/>
</dbReference>